<gene>
    <name evidence="1" type="ORF">NC653_040742</name>
</gene>
<dbReference type="Proteomes" id="UP001164929">
    <property type="component" value="Chromosome 19"/>
</dbReference>
<protein>
    <submittedName>
        <fullName evidence="1">Uncharacterized protein</fullName>
    </submittedName>
</protein>
<dbReference type="AlphaFoldDB" id="A0AAD6PNE0"/>
<dbReference type="EMBL" id="JAQIZT010000019">
    <property type="protein sequence ID" value="KAJ6951417.1"/>
    <property type="molecule type" value="Genomic_DNA"/>
</dbReference>
<accession>A0AAD6PNE0</accession>
<sequence>MGYCASPALDYTSTRIIKVRFGNCTKDPMFCWSASCDLLPHK</sequence>
<name>A0AAD6PNE0_9ROSI</name>
<comment type="caution">
    <text evidence="1">The sequence shown here is derived from an EMBL/GenBank/DDBJ whole genome shotgun (WGS) entry which is preliminary data.</text>
</comment>
<reference evidence="1" key="1">
    <citation type="journal article" date="2023" name="Mol. Ecol. Resour.">
        <title>Chromosome-level genome assembly of a triploid poplar Populus alba 'Berolinensis'.</title>
        <authorList>
            <person name="Chen S."/>
            <person name="Yu Y."/>
            <person name="Wang X."/>
            <person name="Wang S."/>
            <person name="Zhang T."/>
            <person name="Zhou Y."/>
            <person name="He R."/>
            <person name="Meng N."/>
            <person name="Wang Y."/>
            <person name="Liu W."/>
            <person name="Liu Z."/>
            <person name="Liu J."/>
            <person name="Guo Q."/>
            <person name="Huang H."/>
            <person name="Sederoff R.R."/>
            <person name="Wang G."/>
            <person name="Qu G."/>
            <person name="Chen S."/>
        </authorList>
    </citation>
    <scope>NUCLEOTIDE SEQUENCE</scope>
    <source>
        <strain evidence="1">SC-2020</strain>
    </source>
</reference>
<proteinExistence type="predicted"/>
<keyword evidence="2" id="KW-1185">Reference proteome</keyword>
<evidence type="ECO:0000313" key="1">
    <source>
        <dbReference type="EMBL" id="KAJ6951417.1"/>
    </source>
</evidence>
<organism evidence="1 2">
    <name type="scientific">Populus alba x Populus x berolinensis</name>
    <dbReference type="NCBI Taxonomy" id="444605"/>
    <lineage>
        <taxon>Eukaryota</taxon>
        <taxon>Viridiplantae</taxon>
        <taxon>Streptophyta</taxon>
        <taxon>Embryophyta</taxon>
        <taxon>Tracheophyta</taxon>
        <taxon>Spermatophyta</taxon>
        <taxon>Magnoliopsida</taxon>
        <taxon>eudicotyledons</taxon>
        <taxon>Gunneridae</taxon>
        <taxon>Pentapetalae</taxon>
        <taxon>rosids</taxon>
        <taxon>fabids</taxon>
        <taxon>Malpighiales</taxon>
        <taxon>Salicaceae</taxon>
        <taxon>Saliceae</taxon>
        <taxon>Populus</taxon>
    </lineage>
</organism>
<evidence type="ECO:0000313" key="2">
    <source>
        <dbReference type="Proteomes" id="UP001164929"/>
    </source>
</evidence>